<accession>A0AAV9XUL4</accession>
<comment type="caution">
    <text evidence="2">The sequence shown here is derived from an EMBL/GenBank/DDBJ whole genome shotgun (WGS) entry which is preliminary data.</text>
</comment>
<dbReference type="AlphaFoldDB" id="A0AAV9XUL4"/>
<dbReference type="Pfam" id="PF14630">
    <property type="entry name" value="ORC5_C"/>
    <property type="match status" value="1"/>
</dbReference>
<name>A0AAV9XUL4_9CRYT</name>
<feature type="domain" description="Origin recognition complex subunit 5 C-terminal" evidence="1">
    <location>
        <begin position="543"/>
        <end position="652"/>
    </location>
</feature>
<dbReference type="GO" id="GO:0003688">
    <property type="term" value="F:DNA replication origin binding"/>
    <property type="evidence" value="ECO:0007669"/>
    <property type="project" value="TreeGrafter"/>
</dbReference>
<gene>
    <name evidence="2" type="ORF">RS030_6745</name>
</gene>
<evidence type="ECO:0000259" key="1">
    <source>
        <dbReference type="Pfam" id="PF14630"/>
    </source>
</evidence>
<organism evidence="2 3">
    <name type="scientific">Cryptosporidium xiaoi</name>
    <dbReference type="NCBI Taxonomy" id="659607"/>
    <lineage>
        <taxon>Eukaryota</taxon>
        <taxon>Sar</taxon>
        <taxon>Alveolata</taxon>
        <taxon>Apicomplexa</taxon>
        <taxon>Conoidasida</taxon>
        <taxon>Coccidia</taxon>
        <taxon>Eucoccidiorida</taxon>
        <taxon>Eimeriorina</taxon>
        <taxon>Cryptosporidiidae</taxon>
        <taxon>Cryptosporidium</taxon>
    </lineage>
</organism>
<dbReference type="GO" id="GO:0006270">
    <property type="term" value="P:DNA replication initiation"/>
    <property type="evidence" value="ECO:0007669"/>
    <property type="project" value="TreeGrafter"/>
</dbReference>
<keyword evidence="3" id="KW-1185">Reference proteome</keyword>
<dbReference type="InterPro" id="IPR047088">
    <property type="entry name" value="ORC5_C"/>
</dbReference>
<dbReference type="GO" id="GO:0005664">
    <property type="term" value="C:nuclear origin of replication recognition complex"/>
    <property type="evidence" value="ECO:0007669"/>
    <property type="project" value="TreeGrafter"/>
</dbReference>
<reference evidence="2 3" key="1">
    <citation type="submission" date="2023-10" db="EMBL/GenBank/DDBJ databases">
        <title>Comparative genomics analysis reveals potential genetic determinants of host preference in Cryptosporidium xiaoi.</title>
        <authorList>
            <person name="Xiao L."/>
            <person name="Li J."/>
        </authorList>
    </citation>
    <scope>NUCLEOTIDE SEQUENCE [LARGE SCALE GENOMIC DNA]</scope>
    <source>
        <strain evidence="2 3">52996</strain>
    </source>
</reference>
<dbReference type="EMBL" id="JAWDEY010000034">
    <property type="protein sequence ID" value="KAK6588303.1"/>
    <property type="molecule type" value="Genomic_DNA"/>
</dbReference>
<dbReference type="PANTHER" id="PTHR12705">
    <property type="entry name" value="ORIGIN RECOGNITION COMPLEX SUBUNIT 5"/>
    <property type="match status" value="1"/>
</dbReference>
<proteinExistence type="predicted"/>
<dbReference type="PANTHER" id="PTHR12705:SF0">
    <property type="entry name" value="ORIGIN RECOGNITION COMPLEX SUBUNIT 5"/>
    <property type="match status" value="1"/>
</dbReference>
<sequence>MAGRGSNNVINPTSTPNKENVRFYSIESNSEEKAQSEFNELLIKNGLSYYSGGLKSTIYSLCKKYGSSRFHEIFQIANMIGSNENAVPYLQVLGMSGTGKYTLIMDFLNKNKSIFGCIDGTYSKWLSNSSKGNTLHKISIDNLFVRPVEQIKKSLIQSGIISGKKKKPFILSEGDDECRYDSSVDVNTLKEFVDELRRIKKEYREYLLQNNTENECEGNLSLEKKEDENNNTKKRKFKEELGSGLGEINRRKFVTRNIFLVVKDVTTLSKNRPDFLLTLIKLHEHLRETILIPKTEEEKAHVNFSVIFIDNNGIPEDFYCNHVPFPVIWFSAYNDVQCFDVIVNSRMNQSINDFNLGIPNEGLDNNKKYKLMLDSLKESYRKETIEFVKDNNGSGEFIGIKLLLIEDQCNNKDIENYMSAKMLNSIWKEYVAEMVTVLHPFLKSDFMELLFKIRVSWPIFLFPVITGEILMSKKSLDNNYSEYINELIISLIKRFKRHYNKLKTNIYSHVIPELFQGELLSGQNISNRALCYSFLRDQFRVEMSYFSKLLLVSAYIASKISKKDDKKLFHTLVASKLKTSKSRKRIKSTNINNSCSDECENKPFSLIRWLAIADCIALHITGTDGVDPTVLFFEQINNIVRLGFVIPVNGKWGQMVQTNGCVRGQLFDVSPISELTIGQNMGIEMTLFRQNNVFRSNSSHYNNTKMPNVESLVNIEDPRALYVTQIPESMIETFSMDIGILLKEIIPK</sequence>
<evidence type="ECO:0000313" key="3">
    <source>
        <dbReference type="Proteomes" id="UP001311799"/>
    </source>
</evidence>
<evidence type="ECO:0000313" key="2">
    <source>
        <dbReference type="EMBL" id="KAK6588303.1"/>
    </source>
</evidence>
<dbReference type="Proteomes" id="UP001311799">
    <property type="component" value="Unassembled WGS sequence"/>
</dbReference>
<protein>
    <submittedName>
        <fullName evidence="2">ORC5 like AAA+ ATpase</fullName>
    </submittedName>
</protein>
<dbReference type="InterPro" id="IPR020796">
    <property type="entry name" value="ORC5"/>
</dbReference>